<gene>
    <name evidence="2" type="ORF">B1C78_08115</name>
</gene>
<dbReference type="Gene3D" id="1.50.10.10">
    <property type="match status" value="1"/>
</dbReference>
<dbReference type="InterPro" id="IPR024705">
    <property type="entry name" value="Ssp411"/>
</dbReference>
<dbReference type="InterPro" id="IPR012341">
    <property type="entry name" value="6hp_glycosidase-like_sf"/>
</dbReference>
<dbReference type="SUPFAM" id="SSF52833">
    <property type="entry name" value="Thioredoxin-like"/>
    <property type="match status" value="1"/>
</dbReference>
<evidence type="ECO:0000313" key="2">
    <source>
        <dbReference type="EMBL" id="OOG24780.1"/>
    </source>
</evidence>
<dbReference type="CDD" id="cd02955">
    <property type="entry name" value="SSP411"/>
    <property type="match status" value="1"/>
</dbReference>
<dbReference type="PANTHER" id="PTHR42899">
    <property type="entry name" value="SPERMATOGENESIS-ASSOCIATED PROTEIN 20"/>
    <property type="match status" value="1"/>
</dbReference>
<dbReference type="RefSeq" id="WP_077278648.1">
    <property type="nucleotide sequence ID" value="NZ_MVBK01000044.1"/>
</dbReference>
<dbReference type="Pfam" id="PF03190">
    <property type="entry name" value="Thioredox_DsbH"/>
    <property type="match status" value="1"/>
</dbReference>
<keyword evidence="3" id="KW-1185">Reference proteome</keyword>
<dbReference type="InterPro" id="IPR008928">
    <property type="entry name" value="6-hairpin_glycosidase_sf"/>
</dbReference>
<dbReference type="PANTHER" id="PTHR42899:SF1">
    <property type="entry name" value="SPERMATOGENESIS-ASSOCIATED PROTEIN 20"/>
    <property type="match status" value="1"/>
</dbReference>
<proteinExistence type="predicted"/>
<sequence>MPEQKNNRLAHETSPYLLQHADNPVDWYPWGTEALEKAKAEDKPILLSIGYSACHWCHVMAHESFEDKATAEVMNRLYVNIKVDREERPDLDKIYQTAHFMLSQRSGGWPLTMFLTPDQVPFFGGTYFPDTPRHGLPAFRDLLERIAGFYHERRDEIDRQNESLQSALSTLFSPRGQDAPSSAVLDTVRAQIAQQFDARDGGFGTPPKFPHPTTLERLLRHHAHTDDDKARYMACFTLEKMARGGLHDQLAGGFCRYSVDGQWMIPHFEKMLYDNGPLLALYAQAYAATGDAYFARVAERTAHWAVETMQSDEGGFYSALDADSEGEEGRYYVWDAQEVRDLLAPELYPVFARVYGLDRPPNFEGKWHLHTFVTPDELAGETQTDPATVEAMLEAAREPLLAVRGKRVPPGLDDKILTSWNALMIRGLAVAARHLGGPDWAAAATRALDFIRQHLWRDGRLLAAYKNGTARLPAYLDDHAYLLDAILELLQVRWRSADLTFAREIAEILLAHFEDHEEGGFYFTADDHESLIQRPKTFADESMPSGNGVAALALGRLGHLLGEPRYLEAAERTVRLAAGLMDQAPMAHTSLITAFEEQLYLPKLVILRGDPPAITSWHERLSVDYAPRRLVFAIPADAPDLPEALAAKAPKGEAVAYVCTGTTCSAPVTDPDALLEQLG</sequence>
<evidence type="ECO:0000313" key="3">
    <source>
        <dbReference type="Proteomes" id="UP000189462"/>
    </source>
</evidence>
<accession>A0A1V3NIA0</accession>
<dbReference type="OrthoDB" id="9762614at2"/>
<dbReference type="Gene3D" id="3.40.30.10">
    <property type="entry name" value="Glutaredoxin"/>
    <property type="match status" value="1"/>
</dbReference>
<dbReference type="Gene3D" id="1.50.10.20">
    <property type="match status" value="1"/>
</dbReference>
<reference evidence="2 3" key="1">
    <citation type="submission" date="2017-02" db="EMBL/GenBank/DDBJ databases">
        <title>Genomic diversity within the haloalkaliphilic genus Thioalkalivibrio.</title>
        <authorList>
            <person name="Ahn A.-C."/>
            <person name="Meier-Kolthoff J."/>
            <person name="Overmars L."/>
            <person name="Richter M."/>
            <person name="Woyke T."/>
            <person name="Sorokin D.Y."/>
            <person name="Muyzer G."/>
        </authorList>
    </citation>
    <scope>NUCLEOTIDE SEQUENCE [LARGE SCALE GENOMIC DNA]</scope>
    <source>
        <strain evidence="2 3">ALJD</strain>
    </source>
</reference>
<feature type="domain" description="Spermatogenesis-associated protein 20-like TRX" evidence="1">
    <location>
        <begin position="6"/>
        <end position="168"/>
    </location>
</feature>
<comment type="caution">
    <text evidence="2">The sequence shown here is derived from an EMBL/GenBank/DDBJ whole genome shotgun (WGS) entry which is preliminary data.</text>
</comment>
<organism evidence="2 3">
    <name type="scientific">Thioalkalivibrio denitrificans</name>
    <dbReference type="NCBI Taxonomy" id="108003"/>
    <lineage>
        <taxon>Bacteria</taxon>
        <taxon>Pseudomonadati</taxon>
        <taxon>Pseudomonadota</taxon>
        <taxon>Gammaproteobacteria</taxon>
        <taxon>Chromatiales</taxon>
        <taxon>Ectothiorhodospiraceae</taxon>
        <taxon>Thioalkalivibrio</taxon>
    </lineage>
</organism>
<name>A0A1V3NIA0_9GAMM</name>
<dbReference type="InterPro" id="IPR036249">
    <property type="entry name" value="Thioredoxin-like_sf"/>
</dbReference>
<protein>
    <submittedName>
        <fullName evidence="2">Thioredoxin domain-containing protein</fullName>
    </submittedName>
</protein>
<dbReference type="Proteomes" id="UP000189462">
    <property type="component" value="Unassembled WGS sequence"/>
</dbReference>
<dbReference type="STRING" id="108003.B1C78_08115"/>
<dbReference type="PIRSF" id="PIRSF006402">
    <property type="entry name" value="UCP006402_thioredoxin"/>
    <property type="match status" value="1"/>
</dbReference>
<dbReference type="EMBL" id="MVBK01000044">
    <property type="protein sequence ID" value="OOG24780.1"/>
    <property type="molecule type" value="Genomic_DNA"/>
</dbReference>
<dbReference type="SUPFAM" id="SSF48208">
    <property type="entry name" value="Six-hairpin glycosidases"/>
    <property type="match status" value="1"/>
</dbReference>
<dbReference type="GO" id="GO:0005975">
    <property type="term" value="P:carbohydrate metabolic process"/>
    <property type="evidence" value="ECO:0007669"/>
    <property type="project" value="InterPro"/>
</dbReference>
<dbReference type="InterPro" id="IPR004879">
    <property type="entry name" value="Ssp411-like_TRX"/>
</dbReference>
<dbReference type="AlphaFoldDB" id="A0A1V3NIA0"/>
<evidence type="ECO:0000259" key="1">
    <source>
        <dbReference type="Pfam" id="PF03190"/>
    </source>
</evidence>